<keyword evidence="2" id="KW-1185">Reference proteome</keyword>
<proteinExistence type="predicted"/>
<comment type="caution">
    <text evidence="1">The sequence shown here is derived from an EMBL/GenBank/DDBJ whole genome shotgun (WGS) entry which is preliminary data.</text>
</comment>
<sequence>MQATTNITAPSGSQPFTTNELRTNCPEVADDFTQEEIDGWIRFLKEYFDVLNRDNLPEAADALVVANMKNSTICPIRTPWVLFLVLLFLLWNFWNFLTPLHEISLVVGSVWVAVKLSYTLSRYLSRCAFVTEVQGDGKAVLITGCDTGFGHRLAKRLSDKDFLVFAGCLNSNSDGANELKHRKNIIVLQMDVTKQEQVHDAFVAVKEKLGARVLWSVVANAGIGSSGLLEWTTMETITKMFDVNLFGVLRVIKRFLPLLRKSQGRVVTVASPLGRLTLPMVAPYCMTKAAVISMMDAFRRECQGKGVDFVTVEPAAYRTPITWMFLASKDHVMRELGKQDPEVIADYSQEEIDEWLKVSDKCSGPLIRKEPEECVDVLEKAVRETQPMTHYWSPWGFDLLYLSAILSLPSDVVDAATAVIRKIHLKVL</sequence>
<dbReference type="EMBL" id="CM023478">
    <property type="protein sequence ID" value="KAH7933685.1"/>
    <property type="molecule type" value="Genomic_DNA"/>
</dbReference>
<protein>
    <submittedName>
        <fullName evidence="1">Uncharacterized protein</fullName>
    </submittedName>
</protein>
<organism evidence="1 2">
    <name type="scientific">Dermacentor silvarum</name>
    <name type="common">Tick</name>
    <dbReference type="NCBI Taxonomy" id="543639"/>
    <lineage>
        <taxon>Eukaryota</taxon>
        <taxon>Metazoa</taxon>
        <taxon>Ecdysozoa</taxon>
        <taxon>Arthropoda</taxon>
        <taxon>Chelicerata</taxon>
        <taxon>Arachnida</taxon>
        <taxon>Acari</taxon>
        <taxon>Parasitiformes</taxon>
        <taxon>Ixodida</taxon>
        <taxon>Ixodoidea</taxon>
        <taxon>Ixodidae</taxon>
        <taxon>Rhipicephalinae</taxon>
        <taxon>Dermacentor</taxon>
    </lineage>
</organism>
<reference evidence="1" key="1">
    <citation type="submission" date="2020-05" db="EMBL/GenBank/DDBJ databases">
        <title>Large-scale comparative analyses of tick genomes elucidate their genetic diversity and vector capacities.</title>
        <authorList>
            <person name="Jia N."/>
            <person name="Wang J."/>
            <person name="Shi W."/>
            <person name="Du L."/>
            <person name="Sun Y."/>
            <person name="Zhan W."/>
            <person name="Jiang J."/>
            <person name="Wang Q."/>
            <person name="Zhang B."/>
            <person name="Ji P."/>
            <person name="Sakyi L.B."/>
            <person name="Cui X."/>
            <person name="Yuan T."/>
            <person name="Jiang B."/>
            <person name="Yang W."/>
            <person name="Lam T.T.-Y."/>
            <person name="Chang Q."/>
            <person name="Ding S."/>
            <person name="Wang X."/>
            <person name="Zhu J."/>
            <person name="Ruan X."/>
            <person name="Zhao L."/>
            <person name="Wei J."/>
            <person name="Que T."/>
            <person name="Du C."/>
            <person name="Cheng J."/>
            <person name="Dai P."/>
            <person name="Han X."/>
            <person name="Huang E."/>
            <person name="Gao Y."/>
            <person name="Liu J."/>
            <person name="Shao H."/>
            <person name="Ye R."/>
            <person name="Li L."/>
            <person name="Wei W."/>
            <person name="Wang X."/>
            <person name="Wang C."/>
            <person name="Yang T."/>
            <person name="Huo Q."/>
            <person name="Li W."/>
            <person name="Guo W."/>
            <person name="Chen H."/>
            <person name="Zhou L."/>
            <person name="Ni X."/>
            <person name="Tian J."/>
            <person name="Zhou Y."/>
            <person name="Sheng Y."/>
            <person name="Liu T."/>
            <person name="Pan Y."/>
            <person name="Xia L."/>
            <person name="Li J."/>
            <person name="Zhao F."/>
            <person name="Cao W."/>
        </authorList>
    </citation>
    <scope>NUCLEOTIDE SEQUENCE</scope>
    <source>
        <strain evidence="1">Dsil-2018</strain>
    </source>
</reference>
<accession>A0ACB8C4E8</accession>
<dbReference type="Proteomes" id="UP000821865">
    <property type="component" value="Chromosome 9"/>
</dbReference>
<evidence type="ECO:0000313" key="1">
    <source>
        <dbReference type="EMBL" id="KAH7933685.1"/>
    </source>
</evidence>
<gene>
    <name evidence="1" type="ORF">HPB49_015742</name>
</gene>
<name>A0ACB8C4E8_DERSI</name>
<evidence type="ECO:0000313" key="2">
    <source>
        <dbReference type="Proteomes" id="UP000821865"/>
    </source>
</evidence>